<feature type="domain" description="2-C-methyl-D-erythritol 2,4-cyclodiphosphate synthase" evidence="8">
    <location>
        <begin position="1"/>
        <end position="154"/>
    </location>
</feature>
<dbReference type="InterPro" id="IPR003526">
    <property type="entry name" value="MECDP_synthase"/>
</dbReference>
<dbReference type="EC" id="4.6.1.12" evidence="4"/>
<comment type="catalytic activity">
    <reaction evidence="1">
        <text>4-CDP-2-C-methyl-D-erythritol 2-phosphate = 2-C-methyl-D-erythritol 2,4-cyclic diphosphate + CMP</text>
        <dbReference type="Rhea" id="RHEA:23864"/>
        <dbReference type="ChEBI" id="CHEBI:57919"/>
        <dbReference type="ChEBI" id="CHEBI:58483"/>
        <dbReference type="ChEBI" id="CHEBI:60377"/>
        <dbReference type="EC" id="4.6.1.12"/>
    </reaction>
</comment>
<dbReference type="InterPro" id="IPR036571">
    <property type="entry name" value="MECDP_synthase_sf"/>
</dbReference>
<dbReference type="HAMAP" id="MF_00107">
    <property type="entry name" value="IspF"/>
    <property type="match status" value="1"/>
</dbReference>
<dbReference type="EMBL" id="BART01001593">
    <property type="protein sequence ID" value="GAG71387.1"/>
    <property type="molecule type" value="Genomic_DNA"/>
</dbReference>
<evidence type="ECO:0000259" key="8">
    <source>
        <dbReference type="Pfam" id="PF02542"/>
    </source>
</evidence>
<keyword evidence="7" id="KW-0456">Lyase</keyword>
<sequence length="156" mass="16826">MKIGLGFDIHPLVYERKLIIGGVELEYEKGLSGHSDADVLTHAIMDALLGAVALGDIGELFSASDERYKDISSMILLDKVVSLLMEKGFKVENVDAVIICQKPRLSSYIKDMMTNLACHLKIDLKNINVKAKSSEGIGILGKGDAISAFAVAMISS</sequence>
<dbReference type="CDD" id="cd00554">
    <property type="entry name" value="MECDP_synthase"/>
    <property type="match status" value="1"/>
</dbReference>
<dbReference type="PANTHER" id="PTHR43181:SF1">
    <property type="entry name" value="2-C-METHYL-D-ERYTHRITOL 2,4-CYCLODIPHOSPHATE SYNTHASE, CHLOROPLASTIC"/>
    <property type="match status" value="1"/>
</dbReference>
<dbReference type="AlphaFoldDB" id="X1APU3"/>
<keyword evidence="5" id="KW-0479">Metal-binding</keyword>
<protein>
    <recommendedName>
        <fullName evidence="4">2-C-methyl-D-erythritol 2,4-cyclodiphosphate synthase</fullName>
        <ecNumber evidence="4">4.6.1.12</ecNumber>
    </recommendedName>
</protein>
<evidence type="ECO:0000256" key="1">
    <source>
        <dbReference type="ARBA" id="ARBA00000200"/>
    </source>
</evidence>
<evidence type="ECO:0000256" key="4">
    <source>
        <dbReference type="ARBA" id="ARBA00012579"/>
    </source>
</evidence>
<evidence type="ECO:0000256" key="5">
    <source>
        <dbReference type="ARBA" id="ARBA00022723"/>
    </source>
</evidence>
<evidence type="ECO:0000256" key="2">
    <source>
        <dbReference type="ARBA" id="ARBA00001968"/>
    </source>
</evidence>
<dbReference type="SUPFAM" id="SSF69765">
    <property type="entry name" value="IpsF-like"/>
    <property type="match status" value="1"/>
</dbReference>
<dbReference type="GO" id="GO:0008685">
    <property type="term" value="F:2-C-methyl-D-erythritol 2,4-cyclodiphosphate synthase activity"/>
    <property type="evidence" value="ECO:0007669"/>
    <property type="project" value="UniProtKB-EC"/>
</dbReference>
<accession>X1APU3</accession>
<organism evidence="9">
    <name type="scientific">marine sediment metagenome</name>
    <dbReference type="NCBI Taxonomy" id="412755"/>
    <lineage>
        <taxon>unclassified sequences</taxon>
        <taxon>metagenomes</taxon>
        <taxon>ecological metagenomes</taxon>
    </lineage>
</organism>
<dbReference type="PROSITE" id="PS01350">
    <property type="entry name" value="ISPF"/>
    <property type="match status" value="1"/>
</dbReference>
<dbReference type="Pfam" id="PF02542">
    <property type="entry name" value="YgbB"/>
    <property type="match status" value="1"/>
</dbReference>
<dbReference type="UniPathway" id="UPA00056">
    <property type="reaction ID" value="UER00095"/>
</dbReference>
<comment type="caution">
    <text evidence="9">The sequence shown here is derived from an EMBL/GenBank/DDBJ whole genome shotgun (WGS) entry which is preliminary data.</text>
</comment>
<gene>
    <name evidence="9" type="ORF">S01H4_05478</name>
</gene>
<dbReference type="InterPro" id="IPR020555">
    <property type="entry name" value="MECDP_synthase_CS"/>
</dbReference>
<dbReference type="GO" id="GO:0016114">
    <property type="term" value="P:terpenoid biosynthetic process"/>
    <property type="evidence" value="ECO:0007669"/>
    <property type="project" value="InterPro"/>
</dbReference>
<dbReference type="GO" id="GO:0019288">
    <property type="term" value="P:isopentenyl diphosphate biosynthetic process, methylerythritol 4-phosphate pathway"/>
    <property type="evidence" value="ECO:0007669"/>
    <property type="project" value="UniProtKB-UniPathway"/>
</dbReference>
<evidence type="ECO:0000256" key="7">
    <source>
        <dbReference type="ARBA" id="ARBA00023239"/>
    </source>
</evidence>
<keyword evidence="6" id="KW-0414">Isoprene biosynthesis</keyword>
<dbReference type="GO" id="GO:0046872">
    <property type="term" value="F:metal ion binding"/>
    <property type="evidence" value="ECO:0007669"/>
    <property type="project" value="UniProtKB-KW"/>
</dbReference>
<proteinExistence type="inferred from homology"/>
<dbReference type="Gene3D" id="3.30.1330.50">
    <property type="entry name" value="2-C-methyl-D-erythritol 2,4-cyclodiphosphate synthase"/>
    <property type="match status" value="1"/>
</dbReference>
<evidence type="ECO:0000313" key="9">
    <source>
        <dbReference type="EMBL" id="GAG71387.1"/>
    </source>
</evidence>
<evidence type="ECO:0000256" key="6">
    <source>
        <dbReference type="ARBA" id="ARBA00023229"/>
    </source>
</evidence>
<dbReference type="NCBIfam" id="TIGR00151">
    <property type="entry name" value="ispF"/>
    <property type="match status" value="1"/>
</dbReference>
<evidence type="ECO:0000256" key="3">
    <source>
        <dbReference type="ARBA" id="ARBA00004709"/>
    </source>
</evidence>
<comment type="pathway">
    <text evidence="3">Isoprenoid biosynthesis; isopentenyl diphosphate biosynthesis via DXP pathway; isopentenyl diphosphate from 1-deoxy-D-xylulose 5-phosphate: step 4/6.</text>
</comment>
<reference evidence="9" key="1">
    <citation type="journal article" date="2014" name="Front. Microbiol.">
        <title>High frequency of phylogenetically diverse reductive dehalogenase-homologous genes in deep subseafloor sedimentary metagenomes.</title>
        <authorList>
            <person name="Kawai M."/>
            <person name="Futagami T."/>
            <person name="Toyoda A."/>
            <person name="Takaki Y."/>
            <person name="Nishi S."/>
            <person name="Hori S."/>
            <person name="Arai W."/>
            <person name="Tsubouchi T."/>
            <person name="Morono Y."/>
            <person name="Uchiyama I."/>
            <person name="Ito T."/>
            <person name="Fujiyama A."/>
            <person name="Inagaki F."/>
            <person name="Takami H."/>
        </authorList>
    </citation>
    <scope>NUCLEOTIDE SEQUENCE</scope>
    <source>
        <strain evidence="9">Expedition CK06-06</strain>
    </source>
</reference>
<comment type="cofactor">
    <cofactor evidence="2">
        <name>a divalent metal cation</name>
        <dbReference type="ChEBI" id="CHEBI:60240"/>
    </cofactor>
</comment>
<name>X1APU3_9ZZZZ</name>
<dbReference type="PANTHER" id="PTHR43181">
    <property type="entry name" value="2-C-METHYL-D-ERYTHRITOL 2,4-CYCLODIPHOSPHATE SYNTHASE, CHLOROPLASTIC"/>
    <property type="match status" value="1"/>
</dbReference>